<dbReference type="STRING" id="5759.C4LU24"/>
<protein>
    <submittedName>
        <fullName evidence="5">RhoGAP domain containing protein</fullName>
    </submittedName>
</protein>
<keyword evidence="1" id="KW-0175">Coiled coil</keyword>
<dbReference type="EMBL" id="DS571150">
    <property type="protein sequence ID" value="EAL48788.2"/>
    <property type="molecule type" value="Genomic_DNA"/>
</dbReference>
<keyword evidence="6" id="KW-1185">Reference proteome</keyword>
<feature type="coiled-coil region" evidence="1">
    <location>
        <begin position="217"/>
        <end position="244"/>
    </location>
</feature>
<dbReference type="AlphaFoldDB" id="C4LU24"/>
<feature type="region of interest" description="Disordered" evidence="2">
    <location>
        <begin position="475"/>
        <end position="561"/>
    </location>
</feature>
<evidence type="ECO:0000259" key="4">
    <source>
        <dbReference type="PROSITE" id="PS50238"/>
    </source>
</evidence>
<accession>C4LU24</accession>
<dbReference type="Proteomes" id="UP000001926">
    <property type="component" value="Partially assembled WGS sequence"/>
</dbReference>
<evidence type="ECO:0000313" key="6">
    <source>
        <dbReference type="Proteomes" id="UP000001926"/>
    </source>
</evidence>
<evidence type="ECO:0000256" key="3">
    <source>
        <dbReference type="SAM" id="Phobius"/>
    </source>
</evidence>
<organism evidence="5 6">
    <name type="scientific">Entamoeba histolytica (strain ATCC 30459 / HM-1:IMSS / ABRM)</name>
    <dbReference type="NCBI Taxonomy" id="294381"/>
    <lineage>
        <taxon>Eukaryota</taxon>
        <taxon>Amoebozoa</taxon>
        <taxon>Evosea</taxon>
        <taxon>Archamoebae</taxon>
        <taxon>Mastigamoebida</taxon>
        <taxon>Entamoebidae</taxon>
        <taxon>Entamoeba</taxon>
    </lineage>
</organism>
<dbReference type="GeneID" id="3408483"/>
<dbReference type="VEuPathDB" id="AmoebaDB:EHI_068310"/>
<dbReference type="VEuPathDB" id="AmoebaDB:EHI5A_050830"/>
<dbReference type="PANTHER" id="PTHR45808:SF2">
    <property type="entry name" value="RHO GTPASE-ACTIVATING PROTEIN 68F"/>
    <property type="match status" value="1"/>
</dbReference>
<feature type="compositionally biased region" description="Polar residues" evidence="2">
    <location>
        <begin position="531"/>
        <end position="555"/>
    </location>
</feature>
<dbReference type="VEuPathDB" id="AmoebaDB:EHI8A_026030"/>
<feature type="compositionally biased region" description="Polar residues" evidence="2">
    <location>
        <begin position="501"/>
        <end position="513"/>
    </location>
</feature>
<evidence type="ECO:0000313" key="5">
    <source>
        <dbReference type="EMBL" id="EAL48788.2"/>
    </source>
</evidence>
<dbReference type="GO" id="GO:0005737">
    <property type="term" value="C:cytoplasm"/>
    <property type="evidence" value="ECO:0000318"/>
    <property type="project" value="GO_Central"/>
</dbReference>
<dbReference type="InterPro" id="IPR008936">
    <property type="entry name" value="Rho_GTPase_activation_prot"/>
</dbReference>
<keyword evidence="3" id="KW-0812">Transmembrane</keyword>
<feature type="compositionally biased region" description="Low complexity" evidence="2">
    <location>
        <begin position="475"/>
        <end position="500"/>
    </location>
</feature>
<dbReference type="PANTHER" id="PTHR45808">
    <property type="entry name" value="RHO GTPASE-ACTIVATING PROTEIN 68F"/>
    <property type="match status" value="1"/>
</dbReference>
<dbReference type="RefSeq" id="XP_654142.2">
    <property type="nucleotide sequence ID" value="XM_649050.2"/>
</dbReference>
<feature type="compositionally biased region" description="Basic residues" evidence="2">
    <location>
        <begin position="520"/>
        <end position="529"/>
    </location>
</feature>
<proteinExistence type="predicted"/>
<dbReference type="SMART" id="SM00324">
    <property type="entry name" value="RhoGAP"/>
    <property type="match status" value="1"/>
</dbReference>
<dbReference type="GO" id="GO:0007264">
    <property type="term" value="P:small GTPase-mediated signal transduction"/>
    <property type="evidence" value="ECO:0000318"/>
    <property type="project" value="GO_Central"/>
</dbReference>
<dbReference type="OrthoDB" id="19848at2759"/>
<dbReference type="GO" id="GO:0005096">
    <property type="term" value="F:GTPase activator activity"/>
    <property type="evidence" value="ECO:0000318"/>
    <property type="project" value="GO_Central"/>
</dbReference>
<dbReference type="Gene3D" id="1.10.555.10">
    <property type="entry name" value="Rho GTPase activation protein"/>
    <property type="match status" value="1"/>
</dbReference>
<keyword evidence="3" id="KW-1133">Transmembrane helix</keyword>
<dbReference type="InterPro" id="IPR000198">
    <property type="entry name" value="RhoGAP_dom"/>
</dbReference>
<evidence type="ECO:0000256" key="2">
    <source>
        <dbReference type="SAM" id="MobiDB-lite"/>
    </source>
</evidence>
<name>C4LU24_ENTH1</name>
<dbReference type="FunCoup" id="C4LU24">
    <property type="interactions" value="68"/>
</dbReference>
<evidence type="ECO:0000256" key="1">
    <source>
        <dbReference type="SAM" id="Coils"/>
    </source>
</evidence>
<dbReference type="OMA" id="FLAINYC"/>
<dbReference type="SUPFAM" id="SSF48350">
    <property type="entry name" value="GTPase activation domain, GAP"/>
    <property type="match status" value="1"/>
</dbReference>
<reference evidence="5" key="1">
    <citation type="journal article" date="2005" name="Nature">
        <title>The genome of the protist parasite Entamoeba histolytica.</title>
        <authorList>
            <person name="Loftus B."/>
            <person name="Anderson I."/>
            <person name="Davies R."/>
            <person name="Alsmark U.C."/>
            <person name="Samuelson J."/>
            <person name="Amedeo P."/>
            <person name="Roncaglia P."/>
            <person name="Berriman M."/>
            <person name="Hirt R.P."/>
            <person name="Mann B.J."/>
            <person name="Nozaki T."/>
            <person name="Suh B."/>
            <person name="Pop M."/>
            <person name="Duchene M."/>
            <person name="Ackers J."/>
            <person name="Tannich E."/>
            <person name="Leippe M."/>
            <person name="Hofer M."/>
            <person name="Bruchhaus I."/>
            <person name="Willhoeft U."/>
            <person name="Bhattacharya A."/>
            <person name="Chillingworth T."/>
            <person name="Churcher C."/>
            <person name="Hance Z."/>
            <person name="Harris B."/>
            <person name="Harris D."/>
            <person name="Jagels K."/>
            <person name="Moule S."/>
            <person name="Mungall K."/>
            <person name="Ormond D."/>
            <person name="Squares R."/>
            <person name="Whitehead S."/>
            <person name="Quail M.A."/>
            <person name="Rabbinowitsch E."/>
            <person name="Norbertczak H."/>
            <person name="Price C."/>
            <person name="Wang Z."/>
            <person name="Guillen N."/>
            <person name="Gilchrist C."/>
            <person name="Stroup S.E."/>
            <person name="Bhattacharya S."/>
            <person name="Lohia A."/>
            <person name="Foster P.G."/>
            <person name="Sicheritz-Ponten T."/>
            <person name="Weber C."/>
            <person name="Singh U."/>
            <person name="Mukherjee C."/>
            <person name="El-Sayed N.M."/>
            <person name="Petri W.A.Jr."/>
            <person name="Clark C.G."/>
            <person name="Embley T.M."/>
            <person name="Barrell B."/>
            <person name="Fraser C.M."/>
            <person name="Hall N."/>
        </authorList>
    </citation>
    <scope>NUCLEOTIDE SEQUENCE [LARGE SCALE GENOMIC DNA]</scope>
    <source>
        <strain evidence="5">HM-1:IMSS</strain>
    </source>
</reference>
<dbReference type="HOGENOM" id="CLU_472877_0_0_1"/>
<reference evidence="5" key="2">
    <citation type="submission" date="2007-03" db="EMBL/GenBank/DDBJ databases">
        <authorList>
            <person name="Lorenzi H."/>
            <person name="Amedeo P."/>
            <person name="Inman J."/>
            <person name="Schobel S."/>
            <person name="Caler E."/>
        </authorList>
    </citation>
    <scope>GENOME REANNOTATION</scope>
    <source>
        <strain evidence="5">HM-1:IMSS</strain>
    </source>
</reference>
<dbReference type="PROSITE" id="PS50238">
    <property type="entry name" value="RHOGAP"/>
    <property type="match status" value="1"/>
</dbReference>
<sequence>MRTSVQISKQFQEEYLQMAKRNVLIVEDIRSAEKELYKKSQRWVQSIAGLLRLFCLGINLHFFHYYPVNYGIFRRKIKILTSIVAAREGIHVSETLKSYNDKFENSDVSNIQRVCVALQQFGEIVYNFVQLLDQLQLDLDQCLCESLRSFIDEELSIAINGPKLDSIKITSPTTNPKLSQSVAITQMAINKFEIESLKQFTSSFETFENFTDGMFTLPLYKESYEFAKKEAKQLENVFEDNLNTEMSLYRNYFGISIKRLLEEENRMNAQIPMGLEKALKYLYCNGLDKEGLFRISSTPDKLNFMKMKFLAINYSNEDPYLVANLVKSFFKEIPGNLIPKSSIPSFLGWYDVLKQLEKSSEPEDKDKQDEKQLAIKINADLPLSIPLENYTCLKYLVALLYELSKNAKSKMTPSTISTCISPSIFYCDPSLKNEKLLEYNLKINQIFSFIISHTPVVFPSAKRCFSSRQKSIFLQHPDSTDSSDSQSPYHSSNSQHSSSPFITESPRTLSSTVLIDKKAKEKKKEKKSKMSPLQNQGSIMEKNISNLQEQSSTPRFKSPRFFGKRGTLFESSRLSLM</sequence>
<dbReference type="KEGG" id="ehi:EHI_068310"/>
<feature type="transmembrane region" description="Helical" evidence="3">
    <location>
        <begin position="43"/>
        <end position="66"/>
    </location>
</feature>
<dbReference type="VEuPathDB" id="AmoebaDB:KM1_062810"/>
<keyword evidence="3" id="KW-0472">Membrane</keyword>
<dbReference type="InParanoid" id="C4LU24"/>
<gene>
    <name evidence="5" type="ORF">EHI_068310</name>
</gene>
<dbReference type="CDD" id="cd00159">
    <property type="entry name" value="RhoGAP"/>
    <property type="match status" value="1"/>
</dbReference>
<dbReference type="VEuPathDB" id="AmoebaDB:EHI7A_029260"/>
<dbReference type="Pfam" id="PF00620">
    <property type="entry name" value="RhoGAP"/>
    <property type="match status" value="1"/>
</dbReference>
<feature type="domain" description="Rho-GAP" evidence="4">
    <location>
        <begin position="255"/>
        <end position="458"/>
    </location>
</feature>